<proteinExistence type="predicted"/>
<evidence type="ECO:0000313" key="1">
    <source>
        <dbReference type="EMBL" id="VFU35203.1"/>
    </source>
</evidence>
<accession>A0A6N2L2V3</accession>
<sequence>MTITVGISPVTNEHCYQDQFMPTAKIFQWHGASGCHMFKENAKSHVIIVLDIPNSLNPNHSQEAS</sequence>
<dbReference type="AlphaFoldDB" id="A0A6N2L2V3"/>
<dbReference type="EMBL" id="CAADRP010001112">
    <property type="protein sequence ID" value="VFU35203.1"/>
    <property type="molecule type" value="Genomic_DNA"/>
</dbReference>
<gene>
    <name evidence="1" type="ORF">SVIM_LOCUS174062</name>
</gene>
<name>A0A6N2L2V3_SALVM</name>
<organism evidence="1">
    <name type="scientific">Salix viminalis</name>
    <name type="common">Common osier</name>
    <name type="synonym">Basket willow</name>
    <dbReference type="NCBI Taxonomy" id="40686"/>
    <lineage>
        <taxon>Eukaryota</taxon>
        <taxon>Viridiplantae</taxon>
        <taxon>Streptophyta</taxon>
        <taxon>Embryophyta</taxon>
        <taxon>Tracheophyta</taxon>
        <taxon>Spermatophyta</taxon>
        <taxon>Magnoliopsida</taxon>
        <taxon>eudicotyledons</taxon>
        <taxon>Gunneridae</taxon>
        <taxon>Pentapetalae</taxon>
        <taxon>rosids</taxon>
        <taxon>fabids</taxon>
        <taxon>Malpighiales</taxon>
        <taxon>Salicaceae</taxon>
        <taxon>Saliceae</taxon>
        <taxon>Salix</taxon>
    </lineage>
</organism>
<protein>
    <submittedName>
        <fullName evidence="1">Uncharacterized protein</fullName>
    </submittedName>
</protein>
<reference evidence="1" key="1">
    <citation type="submission" date="2019-03" db="EMBL/GenBank/DDBJ databases">
        <authorList>
            <person name="Mank J."/>
            <person name="Almeida P."/>
        </authorList>
    </citation>
    <scope>NUCLEOTIDE SEQUENCE</scope>
    <source>
        <strain evidence="1">78183</strain>
    </source>
</reference>